<dbReference type="AlphaFoldDB" id="A0A835J647"/>
<keyword evidence="2" id="KW-1185">Reference proteome</keyword>
<comment type="caution">
    <text evidence="1">The sequence shown here is derived from an EMBL/GenBank/DDBJ whole genome shotgun (WGS) entry which is preliminary data.</text>
</comment>
<dbReference type="Proteomes" id="UP000657918">
    <property type="component" value="Unassembled WGS sequence"/>
</dbReference>
<organism evidence="1 2">
    <name type="scientific">Salix dunnii</name>
    <dbReference type="NCBI Taxonomy" id="1413687"/>
    <lineage>
        <taxon>Eukaryota</taxon>
        <taxon>Viridiplantae</taxon>
        <taxon>Streptophyta</taxon>
        <taxon>Embryophyta</taxon>
        <taxon>Tracheophyta</taxon>
        <taxon>Spermatophyta</taxon>
        <taxon>Magnoliopsida</taxon>
        <taxon>eudicotyledons</taxon>
        <taxon>Gunneridae</taxon>
        <taxon>Pentapetalae</taxon>
        <taxon>rosids</taxon>
        <taxon>fabids</taxon>
        <taxon>Malpighiales</taxon>
        <taxon>Salicaceae</taxon>
        <taxon>Saliceae</taxon>
        <taxon>Salix</taxon>
    </lineage>
</organism>
<proteinExistence type="predicted"/>
<evidence type="ECO:0000313" key="2">
    <source>
        <dbReference type="Proteomes" id="UP000657918"/>
    </source>
</evidence>
<gene>
    <name evidence="1" type="ORF">SADUNF_Sadunf17G0084600</name>
</gene>
<sequence>MAVIGYCFTKKMWQVLSGMNISSVSLANLRCQHFNCGSQAYLINFLSELYMLCFNHIFFSCWASNPLGQKKFVFLAPQIGQEQKMSSAILLSGRDRRDTDLPEALSNEKLSFHHLEKMKIIKDSNQVGRWLHITLPITKSENHQAARLNQ</sequence>
<name>A0A835J647_9ROSI</name>
<accession>A0A835J647</accession>
<reference evidence="1 2" key="1">
    <citation type="submission" date="2020-10" db="EMBL/GenBank/DDBJ databases">
        <title>Plant Genome Project.</title>
        <authorList>
            <person name="Zhang R.-G."/>
        </authorList>
    </citation>
    <scope>NUCLEOTIDE SEQUENCE [LARGE SCALE GENOMIC DNA]</scope>
    <source>
        <strain evidence="1">FAFU-HL-1</strain>
        <tissue evidence="1">Leaf</tissue>
    </source>
</reference>
<protein>
    <submittedName>
        <fullName evidence="1">Uncharacterized protein</fullName>
    </submittedName>
</protein>
<evidence type="ECO:0000313" key="1">
    <source>
        <dbReference type="EMBL" id="KAF9663751.1"/>
    </source>
</evidence>
<dbReference type="EMBL" id="JADGMS010000017">
    <property type="protein sequence ID" value="KAF9663751.1"/>
    <property type="molecule type" value="Genomic_DNA"/>
</dbReference>